<evidence type="ECO:0000259" key="4">
    <source>
        <dbReference type="Pfam" id="PF17405"/>
    </source>
</evidence>
<dbReference type="Gene3D" id="1.10.1410.10">
    <property type="match status" value="1"/>
</dbReference>
<feature type="compositionally biased region" description="Basic residues" evidence="2">
    <location>
        <begin position="1192"/>
        <end position="1215"/>
    </location>
</feature>
<dbReference type="InterPro" id="IPR035369">
    <property type="entry name" value="Nrap_D4"/>
</dbReference>
<evidence type="ECO:0000313" key="6">
    <source>
        <dbReference type="EMBL" id="KPA78581.1"/>
    </source>
</evidence>
<dbReference type="Pfam" id="PF17406">
    <property type="entry name" value="Nrap_D5"/>
    <property type="match status" value="1"/>
</dbReference>
<feature type="domain" description="Nrap protein" evidence="5">
    <location>
        <begin position="846"/>
        <end position="983"/>
    </location>
</feature>
<proteinExistence type="inferred from homology"/>
<evidence type="ECO:0000256" key="1">
    <source>
        <dbReference type="RuleBase" id="RU364032"/>
    </source>
</evidence>
<gene>
    <name evidence="6" type="ORF">ABB37_06181</name>
</gene>
<comment type="similarity">
    <text evidence="1">Belongs to the NRAP family.</text>
</comment>
<dbReference type="GO" id="GO:0006364">
    <property type="term" value="P:rRNA processing"/>
    <property type="evidence" value="ECO:0007669"/>
    <property type="project" value="TreeGrafter"/>
</dbReference>
<dbReference type="GeneID" id="26906470"/>
<dbReference type="InterPro" id="IPR005554">
    <property type="entry name" value="NOL6/Upt22"/>
</dbReference>
<feature type="compositionally biased region" description="Basic residues" evidence="2">
    <location>
        <begin position="755"/>
        <end position="765"/>
    </location>
</feature>
<dbReference type="RefSeq" id="XP_015657020.1">
    <property type="nucleotide sequence ID" value="XM_015804446.1"/>
</dbReference>
<evidence type="ECO:0008006" key="8">
    <source>
        <dbReference type="Google" id="ProtNLM"/>
    </source>
</evidence>
<feature type="region of interest" description="Disordered" evidence="2">
    <location>
        <begin position="1161"/>
        <end position="1288"/>
    </location>
</feature>
<dbReference type="GO" id="GO:0034456">
    <property type="term" value="C:UTP-C complex"/>
    <property type="evidence" value="ECO:0007669"/>
    <property type="project" value="TreeGrafter"/>
</dbReference>
<dbReference type="Pfam" id="PF17405">
    <property type="entry name" value="Nrap_D4"/>
    <property type="match status" value="1"/>
</dbReference>
<feature type="compositionally biased region" description="Basic and acidic residues" evidence="2">
    <location>
        <begin position="1161"/>
        <end position="1188"/>
    </location>
</feature>
<feature type="compositionally biased region" description="Low complexity" evidence="2">
    <location>
        <begin position="1250"/>
        <end position="1265"/>
    </location>
</feature>
<dbReference type="GO" id="GO:0032545">
    <property type="term" value="C:CURI complex"/>
    <property type="evidence" value="ECO:0007669"/>
    <property type="project" value="TreeGrafter"/>
</dbReference>
<reference evidence="6 7" key="1">
    <citation type="submission" date="2015-07" db="EMBL/GenBank/DDBJ databases">
        <title>High-quality genome of monoxenous trypanosomatid Leptomonas pyrrhocoris.</title>
        <authorList>
            <person name="Flegontov P."/>
            <person name="Butenko A."/>
            <person name="Firsov S."/>
            <person name="Vlcek C."/>
            <person name="Logacheva M.D."/>
            <person name="Field M."/>
            <person name="Filatov D."/>
            <person name="Flegontova O."/>
            <person name="Gerasimov E."/>
            <person name="Jackson A.P."/>
            <person name="Kelly S."/>
            <person name="Opperdoes F."/>
            <person name="O'Reilly A."/>
            <person name="Votypka J."/>
            <person name="Yurchenko V."/>
            <person name="Lukes J."/>
        </authorList>
    </citation>
    <scope>NUCLEOTIDE SEQUENCE [LARGE SCALE GENOMIC DNA]</scope>
    <source>
        <strain evidence="6">H10</strain>
    </source>
</reference>
<dbReference type="Pfam" id="PF17404">
    <property type="entry name" value="Nrap_D3"/>
    <property type="match status" value="1"/>
</dbReference>
<sequence>MALQNYNLAWSDSLVERVETHLRDIHSALIQHYESSGYETDVEGRQAAADANGEDESAAAAATIDAVSPAGSFLLRTCVYDTPFPELHAQRGVGADLVLSIPASCCSAADLQDGLYLERRQAFLEEIHAYLAQLIRGATKRAAAATASSSTTAAAATADSDGDNESSDGEAVPSSRTKKTASSRRSETAKAANMAAAARLSRMEVSVAPIHGCYALEGKNILKLRFRRRAQPAVYETFFVNLHFRPSMFSGRTVNAAAVRKHPYYSYSILEDYLMPHYLKKLHEVCVASASVRRAIVVLKCWAHHTGLMSAASGHPEGLNGFVIAAMVLRLLEEGIVSASMSLDNMVRAVWVQLSRGFFASGSATAVARPVKVSLAEEQGEMCVLRFAGEVHNILFHTSTAFFQHVIRPAAEEALQHPFSMEVVDRVAFLPLPLRYDVALTVRLHASANSSSAAAAATERSETAVKKSGLWRSPRVAAMEEPLRVLREALGIRASFVTAWQTDDDHLQVVVQLTSEAEGRNRLTRGPAIEDAAAVERFTAFWGADLTSTRQFSDGAIYRCVLWTFPEDEGTHTTIALSASAVLRRVVEFALRKHVAAQAEVNVLLGGLEGYLSERIGAEWRDAAPLMQRSLLDATKAVQHMLQNLPHGSVPCRIVSFDVVAASERHTEVFPARPHLALTYTTDNLQDPSFAGLSTDPTIEPIHCVLSIDDNRSIPDTMEAIAMMKGAIAAQLAKTLQAHFGEQTATATSAESGKKAKAKAKRHARGPGSEAEADGELVKGAIRTQCTSQSVDVIYRGYLFRIYIAHYREVSLLRALQRETEANVLEMKLYWTAQHAKFLKTIAFGHHSYSHAVRLAKRWMSAMCLYEFVQPEAVELLVANAYLQPANTPKTPAGGFLRFVQLLATHDWSKPLVLPFTDDDSDKTAVAAAALVRKLGDQQGMFIATPYAPAASPFTVLTPRPMIMGRLVQLAQSVVAVLLRHLEGRNATAGEVEAFTSNPAAFDFAVKFHPRLILQPDRALRMDAYAAVAGAASVGVSSSFTSSDADGRSAEEVAAAAAGSPVRIWQLDELDAATSSREYINQLVEREPAAHAVRVVRAALRERGMMFYDALAPSSLHVVGISAQRQLGKSQQLHAAVVQVARGALLPAPASAFVVESKTKGNRDLRGHDGGHDHDDEDHAHAHQHDLQRASLHQRHMSKSFKSRKAAGKTMKNLKGKGGDAGKVGRSHTYQEPPPRAGHKRPRSSDTPPSAAAAKVRKAAVTSAASDRKDRPVSKPQTTSKNAKKAAK</sequence>
<keyword evidence="7" id="KW-1185">Reference proteome</keyword>
<feature type="compositionally biased region" description="Low complexity" evidence="2">
    <location>
        <begin position="149"/>
        <end position="159"/>
    </location>
</feature>
<feature type="region of interest" description="Disordered" evidence="2">
    <location>
        <begin position="149"/>
        <end position="189"/>
    </location>
</feature>
<accession>A0A0N0DUI2</accession>
<dbReference type="PANTHER" id="PTHR17972">
    <property type="entry name" value="NUCLEOLAR RNA-ASSOCIATED PROTEIN"/>
    <property type="match status" value="1"/>
</dbReference>
<protein>
    <recommendedName>
        <fullName evidence="8">Nrap protein domain-containing protein</fullName>
    </recommendedName>
</protein>
<feature type="region of interest" description="Disordered" evidence="2">
    <location>
        <begin position="744"/>
        <end position="772"/>
    </location>
</feature>
<dbReference type="GO" id="GO:0006409">
    <property type="term" value="P:tRNA export from nucleus"/>
    <property type="evidence" value="ECO:0007669"/>
    <property type="project" value="TreeGrafter"/>
</dbReference>
<comment type="subcellular location">
    <subcellularLocation>
        <location evidence="1">Nucleus</location>
        <location evidence="1">Nucleolus</location>
    </subcellularLocation>
</comment>
<keyword evidence="1" id="KW-0694">RNA-binding</keyword>
<dbReference type="GO" id="GO:0003723">
    <property type="term" value="F:RNA binding"/>
    <property type="evidence" value="ECO:0007669"/>
    <property type="project" value="UniProtKB-KW"/>
</dbReference>
<feature type="domain" description="Nrap protein" evidence="4">
    <location>
        <begin position="630"/>
        <end position="823"/>
    </location>
</feature>
<evidence type="ECO:0000313" key="7">
    <source>
        <dbReference type="Proteomes" id="UP000037923"/>
    </source>
</evidence>
<dbReference type="OrthoDB" id="10251401at2759"/>
<dbReference type="InterPro" id="IPR035368">
    <property type="entry name" value="Nrap_D3"/>
</dbReference>
<name>A0A0N0DUI2_LEPPY</name>
<comment type="caution">
    <text evidence="6">The sequence shown here is derived from an EMBL/GenBank/DDBJ whole genome shotgun (WGS) entry which is preliminary data.</text>
</comment>
<dbReference type="PANTHER" id="PTHR17972:SF0">
    <property type="entry name" value="NUCLEOLAR PROTEIN 6"/>
    <property type="match status" value="1"/>
</dbReference>
<dbReference type="GO" id="GO:0032040">
    <property type="term" value="C:small-subunit processome"/>
    <property type="evidence" value="ECO:0007669"/>
    <property type="project" value="TreeGrafter"/>
</dbReference>
<organism evidence="6 7">
    <name type="scientific">Leptomonas pyrrhocoris</name>
    <name type="common">Firebug parasite</name>
    <dbReference type="NCBI Taxonomy" id="157538"/>
    <lineage>
        <taxon>Eukaryota</taxon>
        <taxon>Discoba</taxon>
        <taxon>Euglenozoa</taxon>
        <taxon>Kinetoplastea</taxon>
        <taxon>Metakinetoplastina</taxon>
        <taxon>Trypanosomatida</taxon>
        <taxon>Trypanosomatidae</taxon>
        <taxon>Leishmaniinae</taxon>
        <taxon>Leptomonas</taxon>
    </lineage>
</organism>
<dbReference type="InterPro" id="IPR035370">
    <property type="entry name" value="Nrap_D5"/>
</dbReference>
<evidence type="ECO:0000259" key="3">
    <source>
        <dbReference type="Pfam" id="PF17404"/>
    </source>
</evidence>
<dbReference type="Proteomes" id="UP000037923">
    <property type="component" value="Unassembled WGS sequence"/>
</dbReference>
<feature type="domain" description="Nrap protein" evidence="3">
    <location>
        <begin position="434"/>
        <end position="595"/>
    </location>
</feature>
<keyword evidence="1" id="KW-0539">Nucleus</keyword>
<dbReference type="OMA" id="IYRCVLW"/>
<evidence type="ECO:0000259" key="5">
    <source>
        <dbReference type="Pfam" id="PF17406"/>
    </source>
</evidence>
<dbReference type="EMBL" id="LGTL01000013">
    <property type="protein sequence ID" value="KPA78581.1"/>
    <property type="molecule type" value="Genomic_DNA"/>
</dbReference>
<evidence type="ECO:0000256" key="2">
    <source>
        <dbReference type="SAM" id="MobiDB-lite"/>
    </source>
</evidence>
<dbReference type="VEuPathDB" id="TriTrypDB:LpyrH10_13_1260"/>